<gene>
    <name evidence="2" type="ORF">GRAN_2141</name>
</gene>
<accession>A0A4Q0TB10</accession>
<proteinExistence type="predicted"/>
<comment type="caution">
    <text evidence="2">The sequence shown here is derived from an EMBL/GenBank/DDBJ whole genome shotgun (WGS) entry which is preliminary data.</text>
</comment>
<reference evidence="3" key="2">
    <citation type="submission" date="2019-02" db="EMBL/GenBank/DDBJ databases">
        <title>Granulicella sibirica sp. nov., a psychrotolerant acidobacterium isolated from an organic soil layer in forested tundra, West Siberia.</title>
        <authorList>
            <person name="Oshkin I.Y."/>
            <person name="Kulichevskaya I.S."/>
            <person name="Rijpstra W.I.C."/>
            <person name="Sinninghe Damste J.S."/>
            <person name="Rakitin A.L."/>
            <person name="Ravin N.V."/>
            <person name="Dedysh S.N."/>
        </authorList>
    </citation>
    <scope>NUCLEOTIDE SEQUENCE [LARGE SCALE GENOMIC DNA]</scope>
    <source>
        <strain evidence="3">AF10</strain>
    </source>
</reference>
<dbReference type="Proteomes" id="UP000289437">
    <property type="component" value="Unassembled WGS sequence"/>
</dbReference>
<dbReference type="AlphaFoldDB" id="A0A4Q0TB10"/>
<evidence type="ECO:0008006" key="4">
    <source>
        <dbReference type="Google" id="ProtNLM"/>
    </source>
</evidence>
<name>A0A4Q0TB10_9BACT</name>
<keyword evidence="3" id="KW-1185">Reference proteome</keyword>
<keyword evidence="1" id="KW-0472">Membrane</keyword>
<reference evidence="2 3" key="1">
    <citation type="submission" date="2018-11" db="EMBL/GenBank/DDBJ databases">
        <authorList>
            <person name="Mardanov A.V."/>
            <person name="Ravin N.V."/>
            <person name="Dedysh S.N."/>
        </authorList>
    </citation>
    <scope>NUCLEOTIDE SEQUENCE [LARGE SCALE GENOMIC DNA]</scope>
    <source>
        <strain evidence="2 3">AF10</strain>
    </source>
</reference>
<feature type="transmembrane region" description="Helical" evidence="1">
    <location>
        <begin position="31"/>
        <end position="50"/>
    </location>
</feature>
<sequence>MSDSQPNVPTSASSNALFATPPAERGGFPKAAVFGAIGAVLVIVLGIVIATRGHHGVAAGVILPLDAHAASLPMADVAMSESTSLSGGKSTFIDGRIKNTGSDTITGITVQVLFRNDEGLAPQVETLPLMLIRTHEPYVDTQTVAAAPLTPGQDREFRLIFENINNNWNIQIPEVHVVQVATK</sequence>
<dbReference type="EMBL" id="RDSM01000001">
    <property type="protein sequence ID" value="RXH58831.1"/>
    <property type="molecule type" value="Genomic_DNA"/>
</dbReference>
<organism evidence="2 3">
    <name type="scientific">Granulicella sibirica</name>
    <dbReference type="NCBI Taxonomy" id="2479048"/>
    <lineage>
        <taxon>Bacteria</taxon>
        <taxon>Pseudomonadati</taxon>
        <taxon>Acidobacteriota</taxon>
        <taxon>Terriglobia</taxon>
        <taxon>Terriglobales</taxon>
        <taxon>Acidobacteriaceae</taxon>
        <taxon>Granulicella</taxon>
    </lineage>
</organism>
<evidence type="ECO:0000256" key="1">
    <source>
        <dbReference type="SAM" id="Phobius"/>
    </source>
</evidence>
<dbReference type="Pfam" id="PF09624">
    <property type="entry name" value="DUF2393"/>
    <property type="match status" value="1"/>
</dbReference>
<protein>
    <recommendedName>
        <fullName evidence="4">DUF2393 domain-containing protein</fullName>
    </recommendedName>
</protein>
<evidence type="ECO:0000313" key="3">
    <source>
        <dbReference type="Proteomes" id="UP000289437"/>
    </source>
</evidence>
<dbReference type="RefSeq" id="WP_128912755.1">
    <property type="nucleotide sequence ID" value="NZ_RDSM01000001.1"/>
</dbReference>
<keyword evidence="1" id="KW-0812">Transmembrane</keyword>
<dbReference type="OrthoDB" id="120211at2"/>
<evidence type="ECO:0000313" key="2">
    <source>
        <dbReference type="EMBL" id="RXH58831.1"/>
    </source>
</evidence>
<dbReference type="InterPro" id="IPR013417">
    <property type="entry name" value="CHP02588"/>
</dbReference>
<keyword evidence="1" id="KW-1133">Transmembrane helix</keyword>